<dbReference type="SUPFAM" id="SSF56112">
    <property type="entry name" value="Protein kinase-like (PK-like)"/>
    <property type="match status" value="1"/>
</dbReference>
<evidence type="ECO:0000256" key="11">
    <source>
        <dbReference type="RuleBase" id="RU000304"/>
    </source>
</evidence>
<evidence type="ECO:0000313" key="15">
    <source>
        <dbReference type="Proteomes" id="UP001222027"/>
    </source>
</evidence>
<evidence type="ECO:0000256" key="8">
    <source>
        <dbReference type="ARBA" id="ARBA00022840"/>
    </source>
</evidence>
<dbReference type="Gene3D" id="1.10.510.10">
    <property type="entry name" value="Transferase(Phosphotransferase) domain 1"/>
    <property type="match status" value="1"/>
</dbReference>
<dbReference type="InterPro" id="IPR008271">
    <property type="entry name" value="Ser/Thr_kinase_AS"/>
</dbReference>
<evidence type="ECO:0000313" key="14">
    <source>
        <dbReference type="EMBL" id="KAJ8504005.1"/>
    </source>
</evidence>
<sequence length="401" mass="44711">MGFCCCFKSYNVRDEPPEEEADIGGNKLASQINNVSIESDTLKLRSVAEVILRMGKGNNSARVFAFDELSTATKNFKVECLLGEGGFGKVYKGYLVDKDQDIAVKQLQRNGSQGNREFLVEVLMLSLLHHPNLVNLIGYCADGDQRILVYEYMPLGSLEDHLLHLSPCMKPLDWTTRMRIAEGAAKGLEYLHDTANPPVIYRDLKASNILLDKDYNPKLSDFGLAKVGPIGDKSHVSTRVMGTYGYCAPEYALTGQLTKMSDVYSFGVVLLEIITGRRAIDALRPSNEQNLVHWAKPLFKDKKRFVEMADPLLKGKYPIKGLYQAIAIAAMCLQEQASSRPLASDIVTALEYLAIPSNNPFQVSKREKHAAKEIGEGGKLQSQDERTRNTLRCKEDNIERV</sequence>
<dbReference type="InterPro" id="IPR011009">
    <property type="entry name" value="Kinase-like_dom_sf"/>
</dbReference>
<keyword evidence="7" id="KW-0418">Kinase</keyword>
<evidence type="ECO:0000256" key="7">
    <source>
        <dbReference type="ARBA" id="ARBA00022777"/>
    </source>
</evidence>
<dbReference type="GO" id="GO:0010183">
    <property type="term" value="P:pollen tube guidance"/>
    <property type="evidence" value="ECO:0007669"/>
    <property type="project" value="UniProtKB-ARBA"/>
</dbReference>
<dbReference type="InterPro" id="IPR000719">
    <property type="entry name" value="Prot_kinase_dom"/>
</dbReference>
<name>A0AAV8RMW8_ENSVE</name>
<keyword evidence="6 10" id="KW-0547">Nucleotide-binding</keyword>
<evidence type="ECO:0000256" key="4">
    <source>
        <dbReference type="ARBA" id="ARBA00022527"/>
    </source>
</evidence>
<dbReference type="PANTHER" id="PTHR47985:SF39">
    <property type="entry name" value="SERINE_THREONINE-PROTEIN KINASE PBL23-RELATED"/>
    <property type="match status" value="1"/>
</dbReference>
<feature type="domain" description="Protein kinase" evidence="13">
    <location>
        <begin position="76"/>
        <end position="353"/>
    </location>
</feature>
<dbReference type="AlphaFoldDB" id="A0AAV8RMW8"/>
<evidence type="ECO:0000259" key="13">
    <source>
        <dbReference type="PROSITE" id="PS50011"/>
    </source>
</evidence>
<gene>
    <name evidence="14" type="ORF">OPV22_004891</name>
</gene>
<reference evidence="14 15" key="1">
    <citation type="submission" date="2022-12" db="EMBL/GenBank/DDBJ databases">
        <title>Chromosome-scale assembly of the Ensete ventricosum genome.</title>
        <authorList>
            <person name="Dussert Y."/>
            <person name="Stocks J."/>
            <person name="Wendawek A."/>
            <person name="Woldeyes F."/>
            <person name="Nichols R.A."/>
            <person name="Borrell J.S."/>
        </authorList>
    </citation>
    <scope>NUCLEOTIDE SEQUENCE [LARGE SCALE GENOMIC DNA]</scope>
    <source>
        <strain evidence="15">cv. Maze</strain>
        <tissue evidence="14">Seeds</tissue>
    </source>
</reference>
<keyword evidence="15" id="KW-1185">Reference proteome</keyword>
<evidence type="ECO:0000256" key="12">
    <source>
        <dbReference type="SAM" id="MobiDB-lite"/>
    </source>
</evidence>
<accession>A0AAV8RMW8</accession>
<evidence type="ECO:0000256" key="5">
    <source>
        <dbReference type="ARBA" id="ARBA00022679"/>
    </source>
</evidence>
<evidence type="ECO:0000256" key="2">
    <source>
        <dbReference type="ARBA" id="ARBA00008684"/>
    </source>
</evidence>
<proteinExistence type="inferred from homology"/>
<keyword evidence="5" id="KW-0808">Transferase</keyword>
<feature type="binding site" evidence="10">
    <location>
        <position position="105"/>
    </location>
    <ligand>
        <name>ATP</name>
        <dbReference type="ChEBI" id="CHEBI:30616"/>
    </ligand>
</feature>
<dbReference type="PANTHER" id="PTHR47985">
    <property type="entry name" value="OS07G0668900 PROTEIN"/>
    <property type="match status" value="1"/>
</dbReference>
<dbReference type="GO" id="GO:0004674">
    <property type="term" value="F:protein serine/threonine kinase activity"/>
    <property type="evidence" value="ECO:0007669"/>
    <property type="project" value="UniProtKB-KW"/>
</dbReference>
<feature type="region of interest" description="Disordered" evidence="12">
    <location>
        <begin position="364"/>
        <end position="388"/>
    </location>
</feature>
<dbReference type="Pfam" id="PF07714">
    <property type="entry name" value="PK_Tyr_Ser-Thr"/>
    <property type="match status" value="1"/>
</dbReference>
<dbReference type="PROSITE" id="PS50011">
    <property type="entry name" value="PROTEIN_KINASE_DOM"/>
    <property type="match status" value="1"/>
</dbReference>
<evidence type="ECO:0000256" key="6">
    <source>
        <dbReference type="ARBA" id="ARBA00022741"/>
    </source>
</evidence>
<dbReference type="SMART" id="SM00220">
    <property type="entry name" value="S_TKc"/>
    <property type="match status" value="1"/>
</dbReference>
<evidence type="ECO:0000256" key="1">
    <source>
        <dbReference type="ARBA" id="ARBA00004193"/>
    </source>
</evidence>
<keyword evidence="8 10" id="KW-0067">ATP-binding</keyword>
<dbReference type="Proteomes" id="UP001222027">
    <property type="component" value="Unassembled WGS sequence"/>
</dbReference>
<organism evidence="14 15">
    <name type="scientific">Ensete ventricosum</name>
    <name type="common">Abyssinian banana</name>
    <name type="synonym">Musa ensete</name>
    <dbReference type="NCBI Taxonomy" id="4639"/>
    <lineage>
        <taxon>Eukaryota</taxon>
        <taxon>Viridiplantae</taxon>
        <taxon>Streptophyta</taxon>
        <taxon>Embryophyta</taxon>
        <taxon>Tracheophyta</taxon>
        <taxon>Spermatophyta</taxon>
        <taxon>Magnoliopsida</taxon>
        <taxon>Liliopsida</taxon>
        <taxon>Zingiberales</taxon>
        <taxon>Musaceae</taxon>
        <taxon>Ensete</taxon>
    </lineage>
</organism>
<evidence type="ECO:0000256" key="9">
    <source>
        <dbReference type="ARBA" id="ARBA00023136"/>
    </source>
</evidence>
<dbReference type="PROSITE" id="PS00107">
    <property type="entry name" value="PROTEIN_KINASE_ATP"/>
    <property type="match status" value="1"/>
</dbReference>
<dbReference type="FunFam" id="3.30.200.20:FF:000266">
    <property type="entry name" value="probable serine/threonine-protein kinase RLCKVII"/>
    <property type="match status" value="1"/>
</dbReference>
<keyword evidence="3" id="KW-1003">Cell membrane</keyword>
<dbReference type="Gene3D" id="3.30.200.20">
    <property type="entry name" value="Phosphorylase Kinase, domain 1"/>
    <property type="match status" value="1"/>
</dbReference>
<dbReference type="GO" id="GO:0005886">
    <property type="term" value="C:plasma membrane"/>
    <property type="evidence" value="ECO:0007669"/>
    <property type="project" value="UniProtKB-SubCell"/>
</dbReference>
<dbReference type="CDD" id="cd14066">
    <property type="entry name" value="STKc_IRAK"/>
    <property type="match status" value="1"/>
</dbReference>
<dbReference type="InterPro" id="IPR017441">
    <property type="entry name" value="Protein_kinase_ATP_BS"/>
</dbReference>
<evidence type="ECO:0000256" key="10">
    <source>
        <dbReference type="PROSITE-ProRule" id="PRU10141"/>
    </source>
</evidence>
<dbReference type="PROSITE" id="PS00108">
    <property type="entry name" value="PROTEIN_KINASE_ST"/>
    <property type="match status" value="1"/>
</dbReference>
<dbReference type="GO" id="GO:0090404">
    <property type="term" value="C:pollen tube tip"/>
    <property type="evidence" value="ECO:0007669"/>
    <property type="project" value="UniProtKB-ARBA"/>
</dbReference>
<evidence type="ECO:0000256" key="3">
    <source>
        <dbReference type="ARBA" id="ARBA00022475"/>
    </source>
</evidence>
<dbReference type="GO" id="GO:0005524">
    <property type="term" value="F:ATP binding"/>
    <property type="evidence" value="ECO:0007669"/>
    <property type="project" value="UniProtKB-UniRule"/>
</dbReference>
<feature type="compositionally biased region" description="Basic and acidic residues" evidence="12">
    <location>
        <begin position="370"/>
        <end position="388"/>
    </location>
</feature>
<dbReference type="EMBL" id="JAQQAF010000002">
    <property type="protein sequence ID" value="KAJ8504005.1"/>
    <property type="molecule type" value="Genomic_DNA"/>
</dbReference>
<comment type="similarity">
    <text evidence="2">Belongs to the protein kinase superfamily. Ser/Thr protein kinase family.</text>
</comment>
<dbReference type="FunFam" id="1.10.510.10:FF:000032">
    <property type="entry name" value="Serine/threonine-protein kinase PBS1"/>
    <property type="match status" value="1"/>
</dbReference>
<dbReference type="InterPro" id="IPR001245">
    <property type="entry name" value="Ser-Thr/Tyr_kinase_cat_dom"/>
</dbReference>
<keyword evidence="9" id="KW-0472">Membrane</keyword>
<comment type="subcellular location">
    <subcellularLocation>
        <location evidence="1">Cell membrane</location>
        <topology evidence="1">Lipid-anchor</topology>
    </subcellularLocation>
</comment>
<keyword evidence="4 11" id="KW-0723">Serine/threonine-protein kinase</keyword>
<comment type="caution">
    <text evidence="14">The sequence shown here is derived from an EMBL/GenBank/DDBJ whole genome shotgun (WGS) entry which is preliminary data.</text>
</comment>
<protein>
    <recommendedName>
        <fullName evidence="13">Protein kinase domain-containing protein</fullName>
    </recommendedName>
</protein>